<sequence>MGANKLQVHPAFYRRIRHYRDRIGIKDGRPEVAVKFVRASQELVTDLLENPQRGHLAGFEAPELADILRASVPGFSVFAVFYRWTNQTLTVITLEHTAQDLPARLASIVSNPSQQT</sequence>
<dbReference type="EMBL" id="VSSQ01052300">
    <property type="protein sequence ID" value="MPN06395.1"/>
    <property type="molecule type" value="Genomic_DNA"/>
</dbReference>
<proteinExistence type="predicted"/>
<keyword evidence="1" id="KW-1277">Toxin-antitoxin system</keyword>
<accession>A0A645EWJ5</accession>
<comment type="caution">
    <text evidence="2">The sequence shown here is derived from an EMBL/GenBank/DDBJ whole genome shotgun (WGS) entry which is preliminary data.</text>
</comment>
<evidence type="ECO:0000256" key="1">
    <source>
        <dbReference type="ARBA" id="ARBA00022649"/>
    </source>
</evidence>
<dbReference type="AlphaFoldDB" id="A0A645EWJ5"/>
<evidence type="ECO:0008006" key="3">
    <source>
        <dbReference type="Google" id="ProtNLM"/>
    </source>
</evidence>
<gene>
    <name evidence="2" type="ORF">SDC9_153651</name>
</gene>
<dbReference type="InterPro" id="IPR007712">
    <property type="entry name" value="RelE/ParE_toxin"/>
</dbReference>
<name>A0A645EWJ5_9ZZZZ</name>
<dbReference type="InterPro" id="IPR035093">
    <property type="entry name" value="RelE/ParE_toxin_dom_sf"/>
</dbReference>
<dbReference type="Gene3D" id="3.30.2310.20">
    <property type="entry name" value="RelE-like"/>
    <property type="match status" value="1"/>
</dbReference>
<organism evidence="2">
    <name type="scientific">bioreactor metagenome</name>
    <dbReference type="NCBI Taxonomy" id="1076179"/>
    <lineage>
        <taxon>unclassified sequences</taxon>
        <taxon>metagenomes</taxon>
        <taxon>ecological metagenomes</taxon>
    </lineage>
</organism>
<reference evidence="2" key="1">
    <citation type="submission" date="2019-08" db="EMBL/GenBank/DDBJ databases">
        <authorList>
            <person name="Kucharzyk K."/>
            <person name="Murdoch R.W."/>
            <person name="Higgins S."/>
            <person name="Loffler F."/>
        </authorList>
    </citation>
    <scope>NUCLEOTIDE SEQUENCE</scope>
</reference>
<dbReference type="Pfam" id="PF05016">
    <property type="entry name" value="ParE_toxin"/>
    <property type="match status" value="1"/>
</dbReference>
<protein>
    <recommendedName>
        <fullName evidence="3">Type II toxin-antitoxin system RelE/ParE family toxin</fullName>
    </recommendedName>
</protein>
<evidence type="ECO:0000313" key="2">
    <source>
        <dbReference type="EMBL" id="MPN06395.1"/>
    </source>
</evidence>